<name>A0A327WEJ2_9BACT</name>
<feature type="signal peptide" evidence="1">
    <location>
        <begin position="1"/>
        <end position="22"/>
    </location>
</feature>
<feature type="chain" id="PRO_5016374726" evidence="1">
    <location>
        <begin position="23"/>
        <end position="138"/>
    </location>
</feature>
<keyword evidence="3" id="KW-1185">Reference proteome</keyword>
<proteinExistence type="predicted"/>
<sequence length="138" mass="16196">MLKVRYILSLMLLLCLQQAASARVHTIQQQPLTLFQQIDQEEAQEEYFDSLIERLQLKQDLDEDDIPESIHATRSKRKTKYYLSATNQQLSIANRITYIDTDGIAESIYFSPLKTGRYLPGKSFRPAYYSFLFRFTPF</sequence>
<dbReference type="Proteomes" id="UP000249819">
    <property type="component" value="Unassembled WGS sequence"/>
</dbReference>
<gene>
    <name evidence="2" type="ORF">CLV59_101587</name>
</gene>
<reference evidence="2 3" key="1">
    <citation type="submission" date="2018-06" db="EMBL/GenBank/DDBJ databases">
        <title>Genomic Encyclopedia of Archaeal and Bacterial Type Strains, Phase II (KMG-II): from individual species to whole genera.</title>
        <authorList>
            <person name="Goeker M."/>
        </authorList>
    </citation>
    <scope>NUCLEOTIDE SEQUENCE [LARGE SCALE GENOMIC DNA]</scope>
    <source>
        <strain evidence="2 3">DSM 29821</strain>
    </source>
</reference>
<keyword evidence="1" id="KW-0732">Signal</keyword>
<dbReference type="EMBL" id="QLMA01000001">
    <property type="protein sequence ID" value="RAJ87826.1"/>
    <property type="molecule type" value="Genomic_DNA"/>
</dbReference>
<evidence type="ECO:0000313" key="2">
    <source>
        <dbReference type="EMBL" id="RAJ87826.1"/>
    </source>
</evidence>
<comment type="caution">
    <text evidence="2">The sequence shown here is derived from an EMBL/GenBank/DDBJ whole genome shotgun (WGS) entry which is preliminary data.</text>
</comment>
<evidence type="ECO:0000256" key="1">
    <source>
        <dbReference type="SAM" id="SignalP"/>
    </source>
</evidence>
<protein>
    <submittedName>
        <fullName evidence="2">Uncharacterized protein</fullName>
    </submittedName>
</protein>
<evidence type="ECO:0000313" key="3">
    <source>
        <dbReference type="Proteomes" id="UP000249819"/>
    </source>
</evidence>
<organism evidence="2 3">
    <name type="scientific">Chitinophaga dinghuensis</name>
    <dbReference type="NCBI Taxonomy" id="1539050"/>
    <lineage>
        <taxon>Bacteria</taxon>
        <taxon>Pseudomonadati</taxon>
        <taxon>Bacteroidota</taxon>
        <taxon>Chitinophagia</taxon>
        <taxon>Chitinophagales</taxon>
        <taxon>Chitinophagaceae</taxon>
        <taxon>Chitinophaga</taxon>
    </lineage>
</organism>
<dbReference type="AlphaFoldDB" id="A0A327WEJ2"/>
<accession>A0A327WEJ2</accession>